<proteinExistence type="predicted"/>
<gene>
    <name evidence="2" type="ORF">CA260_18150</name>
</gene>
<dbReference type="AlphaFoldDB" id="A0A328NWN4"/>
<feature type="transmembrane region" description="Helical" evidence="1">
    <location>
        <begin position="68"/>
        <end position="86"/>
    </location>
</feature>
<feature type="transmembrane region" description="Helical" evidence="1">
    <location>
        <begin position="149"/>
        <end position="170"/>
    </location>
</feature>
<evidence type="ECO:0000313" key="2">
    <source>
        <dbReference type="EMBL" id="RAO74740.1"/>
    </source>
</evidence>
<keyword evidence="1" id="KW-1133">Transmembrane helix</keyword>
<comment type="caution">
    <text evidence="2">The sequence shown here is derived from an EMBL/GenBank/DDBJ whole genome shotgun (WGS) entry which is preliminary data.</text>
</comment>
<feature type="transmembrane region" description="Helical" evidence="1">
    <location>
        <begin position="15"/>
        <end position="37"/>
    </location>
</feature>
<keyword evidence="1" id="KW-0812">Transmembrane</keyword>
<accession>A0A328NWN4</accession>
<evidence type="ECO:0000313" key="3">
    <source>
        <dbReference type="Proteomes" id="UP000248926"/>
    </source>
</evidence>
<protein>
    <submittedName>
        <fullName evidence="2">Uncharacterized protein</fullName>
    </submittedName>
</protein>
<evidence type="ECO:0000256" key="1">
    <source>
        <dbReference type="SAM" id="Phobius"/>
    </source>
</evidence>
<name>A0A328NWN4_9GAMM</name>
<organism evidence="2 3">
    <name type="scientific">Dyella jiangningensis</name>
    <dbReference type="NCBI Taxonomy" id="1379159"/>
    <lineage>
        <taxon>Bacteria</taxon>
        <taxon>Pseudomonadati</taxon>
        <taxon>Pseudomonadota</taxon>
        <taxon>Gammaproteobacteria</taxon>
        <taxon>Lysobacterales</taxon>
        <taxon>Rhodanobacteraceae</taxon>
        <taxon>Dyella</taxon>
    </lineage>
</organism>
<dbReference type="Proteomes" id="UP000248926">
    <property type="component" value="Unassembled WGS sequence"/>
</dbReference>
<feature type="transmembrane region" description="Helical" evidence="1">
    <location>
        <begin position="98"/>
        <end position="118"/>
    </location>
</feature>
<dbReference type="OrthoDB" id="5953908at2"/>
<dbReference type="RefSeq" id="WP_111984496.1">
    <property type="nucleotide sequence ID" value="NZ_NFZS01000005.1"/>
</dbReference>
<keyword evidence="3" id="KW-1185">Reference proteome</keyword>
<sequence>MFLKVRGTGHTDGFALWRIVAWLMLLLAAYGCLQYAVHGEQVWAVLKQLPPGNTSDAWQLRKILAWDVGYFLIAFGVVVVCAGAILRQAWARPALQVLSILLALGWGVAGGLLLLSQWREFSQGVAMTNAQAPLDPASLQALDHVRRSFVIAMAAKAVAVPILLWLAWWLGRPAVKAGFRELRPSRPSR</sequence>
<keyword evidence="1" id="KW-0472">Membrane</keyword>
<dbReference type="PROSITE" id="PS51257">
    <property type="entry name" value="PROKAR_LIPOPROTEIN"/>
    <property type="match status" value="1"/>
</dbReference>
<reference evidence="2 3" key="1">
    <citation type="journal article" date="2018" name="Genet. Mol. Biol.">
        <title>The genome sequence of Dyella jiangningensis FCAV SCS01 from a lignocellulose-decomposing microbial consortium metagenome reveals potential for biotechnological applications.</title>
        <authorList>
            <person name="Desiderato J.G."/>
            <person name="Alvarenga D.O."/>
            <person name="Constancio M.T.L."/>
            <person name="Alves L.M.C."/>
            <person name="Varani A.M."/>
        </authorList>
    </citation>
    <scope>NUCLEOTIDE SEQUENCE [LARGE SCALE GENOMIC DNA]</scope>
    <source>
        <strain evidence="2 3">FCAV SCS01</strain>
    </source>
</reference>
<dbReference type="EMBL" id="NFZS01000005">
    <property type="protein sequence ID" value="RAO74740.1"/>
    <property type="molecule type" value="Genomic_DNA"/>
</dbReference>